<keyword evidence="4" id="KW-0902">Two-component regulatory system</keyword>
<keyword evidence="5" id="KW-0805">Transcription regulation</keyword>
<proteinExistence type="predicted"/>
<gene>
    <name evidence="11" type="ORF">DFP98_15421</name>
</gene>
<dbReference type="GO" id="GO:0005737">
    <property type="term" value="C:cytoplasm"/>
    <property type="evidence" value="ECO:0007669"/>
    <property type="project" value="UniProtKB-SubCell"/>
</dbReference>
<dbReference type="InterPro" id="IPR020449">
    <property type="entry name" value="Tscrpt_reg_AraC-type_HTH"/>
</dbReference>
<keyword evidence="7" id="KW-0804">Transcription</keyword>
<evidence type="ECO:0000256" key="7">
    <source>
        <dbReference type="ARBA" id="ARBA00023163"/>
    </source>
</evidence>
<dbReference type="Gene3D" id="1.10.10.60">
    <property type="entry name" value="Homeodomain-like"/>
    <property type="match status" value="2"/>
</dbReference>
<dbReference type="InterPro" id="IPR011006">
    <property type="entry name" value="CheY-like_superfamily"/>
</dbReference>
<evidence type="ECO:0000256" key="6">
    <source>
        <dbReference type="ARBA" id="ARBA00023125"/>
    </source>
</evidence>
<dbReference type="InterPro" id="IPR009057">
    <property type="entry name" value="Homeodomain-like_sf"/>
</dbReference>
<keyword evidence="6" id="KW-0238">DNA-binding</keyword>
<evidence type="ECO:0000256" key="1">
    <source>
        <dbReference type="ARBA" id="ARBA00004496"/>
    </source>
</evidence>
<evidence type="ECO:0000313" key="11">
    <source>
        <dbReference type="EMBL" id="RED52858.1"/>
    </source>
</evidence>
<dbReference type="PROSITE" id="PS00041">
    <property type="entry name" value="HTH_ARAC_FAMILY_1"/>
    <property type="match status" value="1"/>
</dbReference>
<evidence type="ECO:0000256" key="3">
    <source>
        <dbReference type="ARBA" id="ARBA00022553"/>
    </source>
</evidence>
<dbReference type="GO" id="GO:0000160">
    <property type="term" value="P:phosphorelay signal transduction system"/>
    <property type="evidence" value="ECO:0007669"/>
    <property type="project" value="UniProtKB-KW"/>
</dbReference>
<dbReference type="GO" id="GO:0003700">
    <property type="term" value="F:DNA-binding transcription factor activity"/>
    <property type="evidence" value="ECO:0007669"/>
    <property type="project" value="InterPro"/>
</dbReference>
<keyword evidence="3 8" id="KW-0597">Phosphoprotein</keyword>
<comment type="subcellular location">
    <subcellularLocation>
        <location evidence="1">Cytoplasm</location>
    </subcellularLocation>
</comment>
<dbReference type="InterPro" id="IPR001789">
    <property type="entry name" value="Sig_transdc_resp-reg_receiver"/>
</dbReference>
<dbReference type="Proteomes" id="UP000256977">
    <property type="component" value="Unassembled WGS sequence"/>
</dbReference>
<dbReference type="Gene3D" id="3.40.50.2300">
    <property type="match status" value="1"/>
</dbReference>
<dbReference type="PANTHER" id="PTHR42713:SF3">
    <property type="entry name" value="TRANSCRIPTIONAL REGULATORY PROTEIN HPTR"/>
    <property type="match status" value="1"/>
</dbReference>
<dbReference type="SUPFAM" id="SSF52172">
    <property type="entry name" value="CheY-like"/>
    <property type="match status" value="1"/>
</dbReference>
<accession>A0A3D9HTN0</accession>
<dbReference type="AlphaFoldDB" id="A0A3D9HTN0"/>
<protein>
    <submittedName>
        <fullName evidence="11">AraC family two component transcriptional regulator</fullName>
    </submittedName>
</protein>
<dbReference type="Pfam" id="PF00072">
    <property type="entry name" value="Response_reg"/>
    <property type="match status" value="1"/>
</dbReference>
<keyword evidence="12" id="KW-1185">Reference proteome</keyword>
<dbReference type="GO" id="GO:0043565">
    <property type="term" value="F:sequence-specific DNA binding"/>
    <property type="evidence" value="ECO:0007669"/>
    <property type="project" value="InterPro"/>
</dbReference>
<evidence type="ECO:0000256" key="4">
    <source>
        <dbReference type="ARBA" id="ARBA00023012"/>
    </source>
</evidence>
<evidence type="ECO:0000256" key="8">
    <source>
        <dbReference type="PROSITE-ProRule" id="PRU00169"/>
    </source>
</evidence>
<organism evidence="11 12">
    <name type="scientific">Cohnella phaseoli</name>
    <dbReference type="NCBI Taxonomy" id="456490"/>
    <lineage>
        <taxon>Bacteria</taxon>
        <taxon>Bacillati</taxon>
        <taxon>Bacillota</taxon>
        <taxon>Bacilli</taxon>
        <taxon>Bacillales</taxon>
        <taxon>Paenibacillaceae</taxon>
        <taxon>Cohnella</taxon>
    </lineage>
</organism>
<dbReference type="PROSITE" id="PS01124">
    <property type="entry name" value="HTH_ARAC_FAMILY_2"/>
    <property type="match status" value="1"/>
</dbReference>
<evidence type="ECO:0000259" key="10">
    <source>
        <dbReference type="PROSITE" id="PS50110"/>
    </source>
</evidence>
<dbReference type="CDD" id="cd17536">
    <property type="entry name" value="REC_YesN-like"/>
    <property type="match status" value="1"/>
</dbReference>
<evidence type="ECO:0000313" key="12">
    <source>
        <dbReference type="Proteomes" id="UP000256977"/>
    </source>
</evidence>
<keyword evidence="2" id="KW-0963">Cytoplasm</keyword>
<evidence type="ECO:0000256" key="2">
    <source>
        <dbReference type="ARBA" id="ARBA00022490"/>
    </source>
</evidence>
<evidence type="ECO:0000259" key="9">
    <source>
        <dbReference type="PROSITE" id="PS01124"/>
    </source>
</evidence>
<dbReference type="SMART" id="SM00342">
    <property type="entry name" value="HTH_ARAC"/>
    <property type="match status" value="1"/>
</dbReference>
<feature type="modified residue" description="4-aspartylphosphate" evidence="8">
    <location>
        <position position="55"/>
    </location>
</feature>
<dbReference type="PRINTS" id="PR00032">
    <property type="entry name" value="HTHARAC"/>
</dbReference>
<dbReference type="SUPFAM" id="SSF46689">
    <property type="entry name" value="Homeodomain-like"/>
    <property type="match status" value="2"/>
</dbReference>
<reference evidence="11 12" key="1">
    <citation type="submission" date="2018-07" db="EMBL/GenBank/DDBJ databases">
        <title>Genomic Encyclopedia of Type Strains, Phase III (KMG-III): the genomes of soil and plant-associated and newly described type strains.</title>
        <authorList>
            <person name="Whitman W."/>
        </authorList>
    </citation>
    <scope>NUCLEOTIDE SEQUENCE [LARGE SCALE GENOMIC DNA]</scope>
    <source>
        <strain evidence="11 12">CECT 7287</strain>
    </source>
</reference>
<dbReference type="Pfam" id="PF12833">
    <property type="entry name" value="HTH_18"/>
    <property type="match status" value="1"/>
</dbReference>
<dbReference type="InterPro" id="IPR018060">
    <property type="entry name" value="HTH_AraC"/>
</dbReference>
<dbReference type="InterPro" id="IPR051552">
    <property type="entry name" value="HptR"/>
</dbReference>
<feature type="domain" description="Response regulatory" evidence="10">
    <location>
        <begin position="3"/>
        <end position="120"/>
    </location>
</feature>
<dbReference type="PANTHER" id="PTHR42713">
    <property type="entry name" value="HISTIDINE KINASE-RELATED"/>
    <property type="match status" value="1"/>
</dbReference>
<dbReference type="InterPro" id="IPR018062">
    <property type="entry name" value="HTH_AraC-typ_CS"/>
</dbReference>
<evidence type="ECO:0000256" key="5">
    <source>
        <dbReference type="ARBA" id="ARBA00023015"/>
    </source>
</evidence>
<dbReference type="SMART" id="SM00448">
    <property type="entry name" value="REC"/>
    <property type="match status" value="1"/>
</dbReference>
<dbReference type="PROSITE" id="PS50110">
    <property type="entry name" value="RESPONSE_REGULATORY"/>
    <property type="match status" value="1"/>
</dbReference>
<feature type="domain" description="HTH araC/xylS-type" evidence="9">
    <location>
        <begin position="435"/>
        <end position="533"/>
    </location>
</feature>
<name>A0A3D9HTN0_9BACL</name>
<sequence>MYKILIVDDEIFVRMGLKMSIDWASRGFELLGEASNGQEALEKISETPPDIVITDIKMPVMDGIGLIKEISSSYPAIKCLVLSNYDEFELVKEAMKLGAVDYFLKVTIESDKLLEALEQVCEKLDGERTAADRRRAIDQTIREHRTVIERKYYLDLVGHDGTPESLKATIDALGLKLYDMRGVILLLLLRDYRELLEGRFQSDRRLLEFTILNVVDELINHQSGGKIVEHSPGAYAMIVSWREPPDGSRVADLAERVRRALRDYLSIEANVVCGAPFAGHGSLQEALASLDKLKLEAFYEQVGGVLRQGQAVFPDGAIAEAYRAAKSRLKLFVGLGDGARAAACLEAFVDETRERRIDPLLAKRHIAALAGALQDGLAVKLGDKEGTPIDTAIAVRLEEAEDFAELKRTALGFARQGERLLENHAGQQSPRDEIVKVIAYVKEHYRQRVSLEEMARRVAMNKSYFSRLFKQETGEAFQDFLIRTRMEQAREQLLATDKKVADIATDVGYNDIFYFTRAFKQYYRMSPGEYKKNHREIP</sequence>
<dbReference type="EMBL" id="QRDZ01000054">
    <property type="protein sequence ID" value="RED52858.1"/>
    <property type="molecule type" value="Genomic_DNA"/>
</dbReference>
<dbReference type="RefSeq" id="WP_181918166.1">
    <property type="nucleotide sequence ID" value="NZ_QRDZ01000054.1"/>
</dbReference>
<comment type="caution">
    <text evidence="11">The sequence shown here is derived from an EMBL/GenBank/DDBJ whole genome shotgun (WGS) entry which is preliminary data.</text>
</comment>